<proteinExistence type="predicted"/>
<feature type="domain" description="Glycosyltransferase 2-like" evidence="8">
    <location>
        <begin position="4"/>
        <end position="159"/>
    </location>
</feature>
<feature type="transmembrane region" description="Helical" evidence="7">
    <location>
        <begin position="227"/>
        <end position="248"/>
    </location>
</feature>
<evidence type="ECO:0000256" key="3">
    <source>
        <dbReference type="ARBA" id="ARBA00022679"/>
    </source>
</evidence>
<keyword evidence="3" id="KW-0808">Transferase</keyword>
<evidence type="ECO:0000313" key="10">
    <source>
        <dbReference type="Proteomes" id="UP000683421"/>
    </source>
</evidence>
<dbReference type="CDD" id="cd04187">
    <property type="entry name" value="DPM1_like_bac"/>
    <property type="match status" value="1"/>
</dbReference>
<dbReference type="GO" id="GO:0005886">
    <property type="term" value="C:plasma membrane"/>
    <property type="evidence" value="ECO:0007669"/>
    <property type="project" value="TreeGrafter"/>
</dbReference>
<dbReference type="Proteomes" id="UP000683421">
    <property type="component" value="Chromosome"/>
</dbReference>
<evidence type="ECO:0000256" key="2">
    <source>
        <dbReference type="ARBA" id="ARBA00022676"/>
    </source>
</evidence>
<dbReference type="InterPro" id="IPR001173">
    <property type="entry name" value="Glyco_trans_2-like"/>
</dbReference>
<comment type="subcellular location">
    <subcellularLocation>
        <location evidence="1">Membrane</location>
        <topology evidence="1">Multi-pass membrane protein</topology>
    </subcellularLocation>
</comment>
<evidence type="ECO:0000256" key="5">
    <source>
        <dbReference type="ARBA" id="ARBA00022989"/>
    </source>
</evidence>
<accession>A0AAJ4NNJ8</accession>
<gene>
    <name evidence="9" type="ORF">KQR59_07370</name>
</gene>
<dbReference type="RefSeq" id="WP_013922626.1">
    <property type="nucleotide sequence ID" value="NZ_CP076680.1"/>
</dbReference>
<dbReference type="Gene3D" id="3.90.550.10">
    <property type="entry name" value="Spore Coat Polysaccharide Biosynthesis Protein SpsA, Chain A"/>
    <property type="match status" value="1"/>
</dbReference>
<evidence type="ECO:0000256" key="1">
    <source>
        <dbReference type="ARBA" id="ARBA00004141"/>
    </source>
</evidence>
<organism evidence="9 10">
    <name type="scientific">Francisella salimarina</name>
    <dbReference type="NCBI Taxonomy" id="2599927"/>
    <lineage>
        <taxon>Bacteria</taxon>
        <taxon>Pseudomonadati</taxon>
        <taxon>Pseudomonadota</taxon>
        <taxon>Gammaproteobacteria</taxon>
        <taxon>Thiotrichales</taxon>
        <taxon>Francisellaceae</taxon>
        <taxon>Francisella</taxon>
    </lineage>
</organism>
<keyword evidence="5 7" id="KW-1133">Transmembrane helix</keyword>
<evidence type="ECO:0000259" key="8">
    <source>
        <dbReference type="Pfam" id="PF00535"/>
    </source>
</evidence>
<reference evidence="9 10" key="1">
    <citation type="submission" date="2021-06" db="EMBL/GenBank/DDBJ databases">
        <title>Ulceroglandular infection and bacteremia caused by Francisella salimarina in an immunocompromised patient, France.</title>
        <authorList>
            <person name="Hennebique A."/>
            <person name="Caspar Y."/>
            <person name="Maurin M."/>
            <person name="Boisset S."/>
            <person name="Pelloux I."/>
            <person name="Gallego-Hernanz M.P."/>
            <person name="Burucoa C."/>
            <person name="Cazenave-Roblot F."/>
            <person name="Plouzeau C."/>
            <person name="Rammaert B."/>
        </authorList>
    </citation>
    <scope>NUCLEOTIDE SEQUENCE [LARGE SCALE GENOMIC DNA]</scope>
    <source>
        <strain evidence="9 10">CHUGA-F75</strain>
    </source>
</reference>
<dbReference type="KEGG" id="fsr:KQR59_07370"/>
<feature type="transmembrane region" description="Helical" evidence="7">
    <location>
        <begin position="260"/>
        <end position="285"/>
    </location>
</feature>
<evidence type="ECO:0000256" key="7">
    <source>
        <dbReference type="SAM" id="Phobius"/>
    </source>
</evidence>
<sequence length="306" mass="35367">MKLSIVTTLYKSAAYIEEFYRRVSLEAKNITEDYEIIFVDDGSPDNSLQKTIRIQKEDAKVKVLELSRNFGHHKAILTGLAHARGQFVFLIDSDLEEEPELLGKFWKEMQSNKNIDVVYGVQESRKGNSFEKWSGDLFYSFFNKISDVKVPRNVLTCRLTTQDYNKALTSHKEREVFLAGLWIISGFNQKPLVVKKHSHSETTYSLRHKFSMLFNSLTSFSSFPLKFIFYLGSFISIFSFIFAATIIFKKLFLGVQLEGWSSLIVSLWFLGGIIIFSIGLVGIYISKLFSEVKQRPYTIIRKTYKQ</sequence>
<dbReference type="SUPFAM" id="SSF53448">
    <property type="entry name" value="Nucleotide-diphospho-sugar transferases"/>
    <property type="match status" value="1"/>
</dbReference>
<dbReference type="GO" id="GO:0016757">
    <property type="term" value="F:glycosyltransferase activity"/>
    <property type="evidence" value="ECO:0007669"/>
    <property type="project" value="UniProtKB-KW"/>
</dbReference>
<dbReference type="PANTHER" id="PTHR48090:SF1">
    <property type="entry name" value="PROPHAGE BACTOPRENOL GLUCOSYL TRANSFERASE HOMOLOG"/>
    <property type="match status" value="1"/>
</dbReference>
<keyword evidence="10" id="KW-1185">Reference proteome</keyword>
<dbReference type="PANTHER" id="PTHR48090">
    <property type="entry name" value="UNDECAPRENYL-PHOSPHATE 4-DEOXY-4-FORMAMIDO-L-ARABINOSE TRANSFERASE-RELATED"/>
    <property type="match status" value="1"/>
</dbReference>
<protein>
    <submittedName>
        <fullName evidence="9">Glycosyltransferase family 2 protein</fullName>
    </submittedName>
</protein>
<keyword evidence="2" id="KW-0328">Glycosyltransferase</keyword>
<keyword evidence="6 7" id="KW-0472">Membrane</keyword>
<dbReference type="Pfam" id="PF00535">
    <property type="entry name" value="Glycos_transf_2"/>
    <property type="match status" value="1"/>
</dbReference>
<evidence type="ECO:0000256" key="4">
    <source>
        <dbReference type="ARBA" id="ARBA00022692"/>
    </source>
</evidence>
<name>A0AAJ4NNJ8_9GAMM</name>
<dbReference type="EMBL" id="CP076680">
    <property type="protein sequence ID" value="QWU98916.1"/>
    <property type="molecule type" value="Genomic_DNA"/>
</dbReference>
<dbReference type="AlphaFoldDB" id="A0AAJ4NNJ8"/>
<dbReference type="InterPro" id="IPR029044">
    <property type="entry name" value="Nucleotide-diphossugar_trans"/>
</dbReference>
<evidence type="ECO:0000313" key="9">
    <source>
        <dbReference type="EMBL" id="QWU98916.1"/>
    </source>
</evidence>
<keyword evidence="4 7" id="KW-0812">Transmembrane</keyword>
<evidence type="ECO:0000256" key="6">
    <source>
        <dbReference type="ARBA" id="ARBA00023136"/>
    </source>
</evidence>
<dbReference type="InterPro" id="IPR050256">
    <property type="entry name" value="Glycosyltransferase_2"/>
</dbReference>